<feature type="binding site" evidence="12">
    <location>
        <position position="32"/>
    </location>
    <ligand>
        <name>[4Fe-4S] cluster</name>
        <dbReference type="ChEBI" id="CHEBI:49883"/>
    </ligand>
</feature>
<sequence>MAAMTALAELMNTNDAEDRFDSRDAWRVHAACRGMDTDLFYPEGRGRTLRAREQIAKEVCLSCPVARQCREAATALPERYGIWGGLTEGERGWSRR</sequence>
<feature type="binding site" evidence="12">
    <location>
        <position position="60"/>
    </location>
    <ligand>
        <name>[4Fe-4S] cluster</name>
        <dbReference type="ChEBI" id="CHEBI:49883"/>
    </ligand>
</feature>
<keyword evidence="8 12" id="KW-0805">Transcription regulation</keyword>
<dbReference type="AlphaFoldDB" id="A0A2P8EB01"/>
<dbReference type="HAMAP" id="MF_01479">
    <property type="entry name" value="WhiB"/>
    <property type="match status" value="1"/>
</dbReference>
<dbReference type="GO" id="GO:0047134">
    <property type="term" value="F:protein-disulfide reductase [NAD(P)H] activity"/>
    <property type="evidence" value="ECO:0007669"/>
    <property type="project" value="TreeGrafter"/>
</dbReference>
<dbReference type="GO" id="GO:0045454">
    <property type="term" value="P:cell redox homeostasis"/>
    <property type="evidence" value="ECO:0007669"/>
    <property type="project" value="TreeGrafter"/>
</dbReference>
<feature type="binding site" evidence="12">
    <location>
        <position position="63"/>
    </location>
    <ligand>
        <name>[4Fe-4S] cluster</name>
        <dbReference type="ChEBI" id="CHEBI:49883"/>
    </ligand>
</feature>
<organism evidence="14 15">
    <name type="scientific">Haloactinopolyspora alba</name>
    <dbReference type="NCBI Taxonomy" id="648780"/>
    <lineage>
        <taxon>Bacteria</taxon>
        <taxon>Bacillati</taxon>
        <taxon>Actinomycetota</taxon>
        <taxon>Actinomycetes</taxon>
        <taxon>Jiangellales</taxon>
        <taxon>Jiangellaceae</taxon>
        <taxon>Haloactinopolyspora</taxon>
    </lineage>
</organism>
<evidence type="ECO:0000256" key="9">
    <source>
        <dbReference type="ARBA" id="ARBA00023125"/>
    </source>
</evidence>
<evidence type="ECO:0000313" key="15">
    <source>
        <dbReference type="Proteomes" id="UP000243528"/>
    </source>
</evidence>
<dbReference type="InterPro" id="IPR003482">
    <property type="entry name" value="Whib"/>
</dbReference>
<dbReference type="InterPro" id="IPR034768">
    <property type="entry name" value="4FE4S_WBL"/>
</dbReference>
<keyword evidence="10 12" id="KW-1015">Disulfide bond</keyword>
<feature type="binding site" evidence="12">
    <location>
        <position position="69"/>
    </location>
    <ligand>
        <name>[4Fe-4S] cluster</name>
        <dbReference type="ChEBI" id="CHEBI:49883"/>
    </ligand>
</feature>
<keyword evidence="9 12" id="KW-0238">DNA-binding</keyword>
<comment type="PTM">
    <text evidence="12">The Fe-S cluster can be nitrosylated by nitric oxide (NO).</text>
</comment>
<evidence type="ECO:0000259" key="13">
    <source>
        <dbReference type="PROSITE" id="PS51674"/>
    </source>
</evidence>
<dbReference type="EMBL" id="PYGE01000002">
    <property type="protein sequence ID" value="PSL06635.1"/>
    <property type="molecule type" value="Genomic_DNA"/>
</dbReference>
<comment type="caution">
    <text evidence="14">The sequence shown here is derived from an EMBL/GenBank/DDBJ whole genome shotgun (WGS) entry which is preliminary data.</text>
</comment>
<comment type="function">
    <text evidence="12">Acts as a transcriptional regulator. Probably redox-responsive. The apo- but not holo-form probably binds DNA.</text>
</comment>
<gene>
    <name evidence="12" type="primary">whiB</name>
    <name evidence="14" type="ORF">CLV30_10220</name>
</gene>
<name>A0A2P8EB01_9ACTN</name>
<dbReference type="GO" id="GO:0046872">
    <property type="term" value="F:metal ion binding"/>
    <property type="evidence" value="ECO:0007669"/>
    <property type="project" value="UniProtKB-KW"/>
</dbReference>
<evidence type="ECO:0000313" key="14">
    <source>
        <dbReference type="EMBL" id="PSL06635.1"/>
    </source>
</evidence>
<evidence type="ECO:0000256" key="12">
    <source>
        <dbReference type="HAMAP-Rule" id="MF_01479"/>
    </source>
</evidence>
<evidence type="ECO:0000256" key="8">
    <source>
        <dbReference type="ARBA" id="ARBA00023015"/>
    </source>
</evidence>
<dbReference type="GO" id="GO:0051539">
    <property type="term" value="F:4 iron, 4 sulfur cluster binding"/>
    <property type="evidence" value="ECO:0007669"/>
    <property type="project" value="UniProtKB-UniRule"/>
</dbReference>
<reference evidence="14 15" key="1">
    <citation type="submission" date="2018-03" db="EMBL/GenBank/DDBJ databases">
        <title>Genomic Encyclopedia of Archaeal and Bacterial Type Strains, Phase II (KMG-II): from individual species to whole genera.</title>
        <authorList>
            <person name="Goeker M."/>
        </authorList>
    </citation>
    <scope>NUCLEOTIDE SEQUENCE [LARGE SCALE GENOMIC DNA]</scope>
    <source>
        <strain evidence="14 15">DSM 45211</strain>
    </source>
</reference>
<comment type="PTM">
    <text evidence="12">Upon Fe-S cluster removal intramolecular disulfide bonds are formed.</text>
</comment>
<dbReference type="PANTHER" id="PTHR38839">
    <property type="entry name" value="TRANSCRIPTIONAL REGULATOR WHID-RELATED"/>
    <property type="match status" value="1"/>
</dbReference>
<comment type="similarity">
    <text evidence="2 12">Belongs to the WhiB family.</text>
</comment>
<evidence type="ECO:0000256" key="11">
    <source>
        <dbReference type="ARBA" id="ARBA00023163"/>
    </source>
</evidence>
<keyword evidence="3 12" id="KW-0004">4Fe-4S</keyword>
<keyword evidence="6 12" id="KW-0408">Iron</keyword>
<keyword evidence="15" id="KW-1185">Reference proteome</keyword>
<comment type="subcellular location">
    <subcellularLocation>
        <location evidence="1 12">Cytoplasm</location>
    </subcellularLocation>
</comment>
<protein>
    <recommendedName>
        <fullName evidence="12">Transcriptional regulator WhiB</fullName>
    </recommendedName>
</protein>
<dbReference type="GO" id="GO:0005737">
    <property type="term" value="C:cytoplasm"/>
    <property type="evidence" value="ECO:0007669"/>
    <property type="project" value="UniProtKB-SubCell"/>
</dbReference>
<comment type="cofactor">
    <cofactor evidence="12">
        <name>[4Fe-4S] cluster</name>
        <dbReference type="ChEBI" id="CHEBI:49883"/>
    </cofactor>
    <text evidence="12">Binds 1 [4Fe-4S] cluster per subunit. Following nitrosylation of the [4Fe-4S] cluster binds 1 [4Fe-8(NO)] cluster per subunit.</text>
</comment>
<dbReference type="PROSITE" id="PS51674">
    <property type="entry name" value="4FE4S_WBL"/>
    <property type="match status" value="1"/>
</dbReference>
<dbReference type="Pfam" id="PF02467">
    <property type="entry name" value="Whib"/>
    <property type="match status" value="1"/>
</dbReference>
<evidence type="ECO:0000256" key="3">
    <source>
        <dbReference type="ARBA" id="ARBA00022485"/>
    </source>
</evidence>
<dbReference type="GO" id="GO:0035731">
    <property type="term" value="F:dinitrosyl-iron complex binding"/>
    <property type="evidence" value="ECO:0007669"/>
    <property type="project" value="UniProtKB-UniRule"/>
</dbReference>
<keyword evidence="5 12" id="KW-0479">Metal-binding</keyword>
<keyword evidence="11 12" id="KW-0804">Transcription</keyword>
<accession>A0A2P8EB01</accession>
<keyword evidence="4 12" id="KW-0963">Cytoplasm</keyword>
<dbReference type="GO" id="GO:0045892">
    <property type="term" value="P:negative regulation of DNA-templated transcription"/>
    <property type="evidence" value="ECO:0007669"/>
    <property type="project" value="TreeGrafter"/>
</dbReference>
<dbReference type="Proteomes" id="UP000243528">
    <property type="component" value="Unassembled WGS sequence"/>
</dbReference>
<evidence type="ECO:0000256" key="7">
    <source>
        <dbReference type="ARBA" id="ARBA00023014"/>
    </source>
</evidence>
<feature type="domain" description="4Fe-4S Wbl-type" evidence="13">
    <location>
        <begin position="31"/>
        <end position="93"/>
    </location>
</feature>
<evidence type="ECO:0000256" key="6">
    <source>
        <dbReference type="ARBA" id="ARBA00023004"/>
    </source>
</evidence>
<proteinExistence type="inferred from homology"/>
<evidence type="ECO:0000256" key="5">
    <source>
        <dbReference type="ARBA" id="ARBA00022723"/>
    </source>
</evidence>
<keyword evidence="7 12" id="KW-0411">Iron-sulfur</keyword>
<evidence type="ECO:0000256" key="2">
    <source>
        <dbReference type="ARBA" id="ARBA00006597"/>
    </source>
</evidence>
<dbReference type="PANTHER" id="PTHR38839:SF5">
    <property type="entry name" value="TRANSCRIPTIONAL REGULATOR WHID"/>
    <property type="match status" value="1"/>
</dbReference>
<dbReference type="GO" id="GO:0003677">
    <property type="term" value="F:DNA binding"/>
    <property type="evidence" value="ECO:0007669"/>
    <property type="project" value="UniProtKB-UniRule"/>
</dbReference>
<evidence type="ECO:0000256" key="4">
    <source>
        <dbReference type="ARBA" id="ARBA00022490"/>
    </source>
</evidence>
<evidence type="ECO:0000256" key="1">
    <source>
        <dbReference type="ARBA" id="ARBA00004496"/>
    </source>
</evidence>
<evidence type="ECO:0000256" key="10">
    <source>
        <dbReference type="ARBA" id="ARBA00023157"/>
    </source>
</evidence>